<evidence type="ECO:0000259" key="1">
    <source>
        <dbReference type="Pfam" id="PF13472"/>
    </source>
</evidence>
<feature type="domain" description="SGNH hydrolase-type esterase" evidence="1">
    <location>
        <begin position="5"/>
        <end position="187"/>
    </location>
</feature>
<dbReference type="Proteomes" id="UP000696485">
    <property type="component" value="Unassembled WGS sequence"/>
</dbReference>
<dbReference type="Pfam" id="PF13472">
    <property type="entry name" value="Lipase_GDSL_2"/>
    <property type="match status" value="1"/>
</dbReference>
<dbReference type="InterPro" id="IPR013830">
    <property type="entry name" value="SGNH_hydro"/>
</dbReference>
<comment type="caution">
    <text evidence="2">The sequence shown here is derived from an EMBL/GenBank/DDBJ whole genome shotgun (WGS) entry which is preliminary data.</text>
</comment>
<evidence type="ECO:0000313" key="3">
    <source>
        <dbReference type="Proteomes" id="UP000696485"/>
    </source>
</evidence>
<gene>
    <name evidence="2" type="ORF">BG006_009013</name>
</gene>
<keyword evidence="3" id="KW-1185">Reference proteome</keyword>
<dbReference type="CDD" id="cd00229">
    <property type="entry name" value="SGNH_hydrolase"/>
    <property type="match status" value="1"/>
</dbReference>
<name>A0A9P5SHE4_9FUNG</name>
<dbReference type="InterPro" id="IPR051532">
    <property type="entry name" value="Ester_Hydrolysis_Enzymes"/>
</dbReference>
<dbReference type="EMBL" id="JAAAUY010000635">
    <property type="protein sequence ID" value="KAF9327726.1"/>
    <property type="molecule type" value="Genomic_DNA"/>
</dbReference>
<dbReference type="PANTHER" id="PTHR30383">
    <property type="entry name" value="THIOESTERASE 1/PROTEASE 1/LYSOPHOSPHOLIPASE L1"/>
    <property type="match status" value="1"/>
</dbReference>
<reference evidence="2" key="1">
    <citation type="journal article" date="2020" name="Fungal Divers.">
        <title>Resolving the Mortierellaceae phylogeny through synthesis of multi-gene phylogenetics and phylogenomics.</title>
        <authorList>
            <person name="Vandepol N."/>
            <person name="Liber J."/>
            <person name="Desiro A."/>
            <person name="Na H."/>
            <person name="Kennedy M."/>
            <person name="Barry K."/>
            <person name="Grigoriev I.V."/>
            <person name="Miller A.N."/>
            <person name="O'Donnell K."/>
            <person name="Stajich J.E."/>
            <person name="Bonito G."/>
        </authorList>
    </citation>
    <scope>NUCLEOTIDE SEQUENCE</scope>
    <source>
        <strain evidence="2">NVP1</strain>
    </source>
</reference>
<dbReference type="AlphaFoldDB" id="A0A9P5SHE4"/>
<accession>A0A9P5SHE4</accession>
<dbReference type="Gene3D" id="3.40.50.1110">
    <property type="entry name" value="SGNH hydrolase"/>
    <property type="match status" value="1"/>
</dbReference>
<dbReference type="PANTHER" id="PTHR30383:SF5">
    <property type="entry name" value="SGNH HYDROLASE-TYPE ESTERASE DOMAIN-CONTAINING PROTEIN"/>
    <property type="match status" value="1"/>
</dbReference>
<proteinExistence type="predicted"/>
<organism evidence="2 3">
    <name type="scientific">Podila minutissima</name>
    <dbReference type="NCBI Taxonomy" id="64525"/>
    <lineage>
        <taxon>Eukaryota</taxon>
        <taxon>Fungi</taxon>
        <taxon>Fungi incertae sedis</taxon>
        <taxon>Mucoromycota</taxon>
        <taxon>Mortierellomycotina</taxon>
        <taxon>Mortierellomycetes</taxon>
        <taxon>Mortierellales</taxon>
        <taxon>Mortierellaceae</taxon>
        <taxon>Podila</taxon>
    </lineage>
</organism>
<evidence type="ECO:0000313" key="2">
    <source>
        <dbReference type="EMBL" id="KAF9327726.1"/>
    </source>
</evidence>
<dbReference type="GO" id="GO:0004622">
    <property type="term" value="F:phosphatidylcholine lysophospholipase activity"/>
    <property type="evidence" value="ECO:0007669"/>
    <property type="project" value="TreeGrafter"/>
</dbReference>
<dbReference type="InterPro" id="IPR036514">
    <property type="entry name" value="SGNH_hydro_sf"/>
</dbReference>
<sequence>MKVLCIGDSLTAGYIDYDQDHAPYTDHLARLLDHSVTINNAGVDGETVPEIEQRLGPLLQDHYDVVVLLGGTNDLGGIIGLHPSTETADTAVSHISFARIYSLILGSQTTKALIQLTVPFNAFDRMDSQSREQKEALNRRIQQTSCMKRTVLDINDPALGFNYFYMTDQARDMYFQDSLHYTAKGYQHLAECVFSVLNPILESLK</sequence>
<dbReference type="SUPFAM" id="SSF52266">
    <property type="entry name" value="SGNH hydrolase"/>
    <property type="match status" value="1"/>
</dbReference>
<protein>
    <recommendedName>
        <fullName evidence="1">SGNH hydrolase-type esterase domain-containing protein</fullName>
    </recommendedName>
</protein>